<evidence type="ECO:0000313" key="3">
    <source>
        <dbReference type="Proteomes" id="UP000245946"/>
    </source>
</evidence>
<evidence type="ECO:0000313" key="2">
    <source>
        <dbReference type="EMBL" id="PWN95265.1"/>
    </source>
</evidence>
<dbReference type="AlphaFoldDB" id="A0A316Z4Y2"/>
<proteinExistence type="predicted"/>
<organism evidence="2 3">
    <name type="scientific">Tilletiopsis washingtonensis</name>
    <dbReference type="NCBI Taxonomy" id="58919"/>
    <lineage>
        <taxon>Eukaryota</taxon>
        <taxon>Fungi</taxon>
        <taxon>Dikarya</taxon>
        <taxon>Basidiomycota</taxon>
        <taxon>Ustilaginomycotina</taxon>
        <taxon>Exobasidiomycetes</taxon>
        <taxon>Entylomatales</taxon>
        <taxon>Entylomatales incertae sedis</taxon>
        <taxon>Tilletiopsis</taxon>
    </lineage>
</organism>
<dbReference type="GeneID" id="37266690"/>
<name>A0A316Z4Y2_9BASI</name>
<sequence>MRDASSRVSPVPQWRVLRHTQPRTMLAAICLVRAGALTRCESSAHQQGLFSEGSCWRRSLAHLCCGAMLAPAHLCAPISHIRLTLGHQGASSRISDPGHRSPGKEERRSALPLVEG</sequence>
<keyword evidence="3" id="KW-1185">Reference proteome</keyword>
<feature type="region of interest" description="Disordered" evidence="1">
    <location>
        <begin position="87"/>
        <end position="116"/>
    </location>
</feature>
<accession>A0A316Z4Y2</accession>
<dbReference type="Proteomes" id="UP000245946">
    <property type="component" value="Unassembled WGS sequence"/>
</dbReference>
<gene>
    <name evidence="2" type="ORF">FA09DRAFT_145285</name>
</gene>
<dbReference type="RefSeq" id="XP_025595544.1">
    <property type="nucleotide sequence ID" value="XM_025739144.1"/>
</dbReference>
<protein>
    <submittedName>
        <fullName evidence="2">Uncharacterized protein</fullName>
    </submittedName>
</protein>
<dbReference type="EMBL" id="KZ819305">
    <property type="protein sequence ID" value="PWN95265.1"/>
    <property type="molecule type" value="Genomic_DNA"/>
</dbReference>
<feature type="compositionally biased region" description="Basic and acidic residues" evidence="1">
    <location>
        <begin position="96"/>
        <end position="109"/>
    </location>
</feature>
<reference evidence="2 3" key="1">
    <citation type="journal article" date="2018" name="Mol. Biol. Evol.">
        <title>Broad Genomic Sampling Reveals a Smut Pathogenic Ancestry of the Fungal Clade Ustilaginomycotina.</title>
        <authorList>
            <person name="Kijpornyongpan T."/>
            <person name="Mondo S.J."/>
            <person name="Barry K."/>
            <person name="Sandor L."/>
            <person name="Lee J."/>
            <person name="Lipzen A."/>
            <person name="Pangilinan J."/>
            <person name="LaButti K."/>
            <person name="Hainaut M."/>
            <person name="Henrissat B."/>
            <person name="Grigoriev I.V."/>
            <person name="Spatafora J.W."/>
            <person name="Aime M.C."/>
        </authorList>
    </citation>
    <scope>NUCLEOTIDE SEQUENCE [LARGE SCALE GENOMIC DNA]</scope>
    <source>
        <strain evidence="2 3">MCA 4186</strain>
    </source>
</reference>
<evidence type="ECO:0000256" key="1">
    <source>
        <dbReference type="SAM" id="MobiDB-lite"/>
    </source>
</evidence>